<dbReference type="GO" id="GO:0005829">
    <property type="term" value="C:cytosol"/>
    <property type="evidence" value="ECO:0007669"/>
    <property type="project" value="TreeGrafter"/>
</dbReference>
<evidence type="ECO:0000256" key="3">
    <source>
        <dbReference type="ARBA" id="ARBA00013036"/>
    </source>
</evidence>
<evidence type="ECO:0000256" key="4">
    <source>
        <dbReference type="ARBA" id="ARBA00022605"/>
    </source>
</evidence>
<dbReference type="CDD" id="cd07304">
    <property type="entry name" value="Chorismate_synthase"/>
    <property type="match status" value="1"/>
</dbReference>
<keyword evidence="7" id="KW-0521">NADP</keyword>
<dbReference type="PANTHER" id="PTHR21085">
    <property type="entry name" value="CHORISMATE SYNTHASE"/>
    <property type="match status" value="1"/>
</dbReference>
<keyword evidence="5 7" id="KW-0057">Aromatic amino acid biosynthesis</keyword>
<sequence length="368" mass="38828">MSHNSFGHLFRVTTWGESHGPAIGGVVDGCPPGLSLTEADIQPWLDLRRPGSSKFVTQRQEPDAVRILSGTFEGLTTGTPIALLIENQDQRSRDYGEIADSFRPGHADLAYHLKYGVRDYRGGGRSSARETAMRVAAGAVARKVLGPGVTVRGALVAMGGDPVDRAAWDWGAVGENSFFCPDPAAATRWEERLLALRKSGSSVGAVVEVVAEGLPPGLGAPLYGKLDAEIAAALMSINAVKGVEIGEGFAAAALTGDRNADEMRMAPDGTVEFLDNHAGGVLGGISTGQPVVARFAVKPTSSILVPRRTVDRHGQDRELVTKGRHDPCVGIRAVPVGEAMVACVLADALLRHRAQVPDAPLTTRLPRN</sequence>
<evidence type="ECO:0000313" key="9">
    <source>
        <dbReference type="EMBL" id="TPG59516.1"/>
    </source>
</evidence>
<feature type="binding site" evidence="7">
    <location>
        <begin position="238"/>
        <end position="239"/>
    </location>
    <ligand>
        <name>FMN</name>
        <dbReference type="ChEBI" id="CHEBI:58210"/>
    </ligand>
</feature>
<evidence type="ECO:0000256" key="1">
    <source>
        <dbReference type="ARBA" id="ARBA00005044"/>
    </source>
</evidence>
<keyword evidence="7" id="KW-0285">Flavoprotein</keyword>
<dbReference type="InterPro" id="IPR035904">
    <property type="entry name" value="Chorismate_synth_AroC_sf"/>
</dbReference>
<dbReference type="AlphaFoldDB" id="A0A502GEP2"/>
<keyword evidence="10" id="KW-1185">Reference proteome</keyword>
<feature type="binding site" evidence="7">
    <location>
        <position position="54"/>
    </location>
    <ligand>
        <name>NADP(+)</name>
        <dbReference type="ChEBI" id="CHEBI:58349"/>
    </ligand>
</feature>
<accession>A0A502GEP2</accession>
<dbReference type="InterPro" id="IPR000453">
    <property type="entry name" value="Chorismate_synth"/>
</dbReference>
<evidence type="ECO:0000256" key="2">
    <source>
        <dbReference type="ARBA" id="ARBA00008014"/>
    </source>
</evidence>
<protein>
    <recommendedName>
        <fullName evidence="3 7">Chorismate synthase</fullName>
        <shortName evidence="7">CS</shortName>
        <ecNumber evidence="3 7">4.2.3.5</ecNumber>
    </recommendedName>
    <alternativeName>
        <fullName evidence="7">5-enolpyruvylshikimate-3-phosphate phospholyase</fullName>
    </alternativeName>
</protein>
<dbReference type="PANTHER" id="PTHR21085:SF0">
    <property type="entry name" value="CHORISMATE SYNTHASE"/>
    <property type="match status" value="1"/>
</dbReference>
<reference evidence="9 10" key="1">
    <citation type="journal article" date="2019" name="Environ. Microbiol.">
        <title>Species interactions and distinct microbial communities in high Arctic permafrost affected cryosols are associated with the CH4 and CO2 gas fluxes.</title>
        <authorList>
            <person name="Altshuler I."/>
            <person name="Hamel J."/>
            <person name="Turney S."/>
            <person name="Magnuson E."/>
            <person name="Levesque R."/>
            <person name="Greer C."/>
            <person name="Whyte L.G."/>
        </authorList>
    </citation>
    <scope>NUCLEOTIDE SEQUENCE [LARGE SCALE GENOMIC DNA]</scope>
    <source>
        <strain evidence="9 10">S9.3B</strain>
    </source>
</reference>
<organism evidence="9 10">
    <name type="scientific">Muricoccus nepalensis</name>
    <dbReference type="NCBI Taxonomy" id="1854500"/>
    <lineage>
        <taxon>Bacteria</taxon>
        <taxon>Pseudomonadati</taxon>
        <taxon>Pseudomonadota</taxon>
        <taxon>Alphaproteobacteria</taxon>
        <taxon>Acetobacterales</taxon>
        <taxon>Roseomonadaceae</taxon>
        <taxon>Muricoccus</taxon>
    </lineage>
</organism>
<dbReference type="EC" id="4.2.3.5" evidence="3 7"/>
<dbReference type="PROSITE" id="PS00788">
    <property type="entry name" value="CHORISMATE_SYNTHASE_2"/>
    <property type="match status" value="1"/>
</dbReference>
<dbReference type="NCBIfam" id="TIGR00033">
    <property type="entry name" value="aroC"/>
    <property type="match status" value="1"/>
</dbReference>
<evidence type="ECO:0000313" key="10">
    <source>
        <dbReference type="Proteomes" id="UP000317078"/>
    </source>
</evidence>
<comment type="similarity">
    <text evidence="2 7 8">Belongs to the chorismate synthase family.</text>
</comment>
<keyword evidence="6 7" id="KW-0456">Lyase</keyword>
<feature type="binding site" evidence="7">
    <location>
        <position position="48"/>
    </location>
    <ligand>
        <name>NADP(+)</name>
        <dbReference type="ChEBI" id="CHEBI:58349"/>
    </ligand>
</feature>
<feature type="binding site" evidence="7">
    <location>
        <position position="324"/>
    </location>
    <ligand>
        <name>FMN</name>
        <dbReference type="ChEBI" id="CHEBI:58210"/>
    </ligand>
</feature>
<dbReference type="GO" id="GO:0010181">
    <property type="term" value="F:FMN binding"/>
    <property type="evidence" value="ECO:0007669"/>
    <property type="project" value="TreeGrafter"/>
</dbReference>
<dbReference type="HAMAP" id="MF_00300">
    <property type="entry name" value="Chorismate_synth"/>
    <property type="match status" value="1"/>
</dbReference>
<evidence type="ECO:0000256" key="5">
    <source>
        <dbReference type="ARBA" id="ARBA00023141"/>
    </source>
</evidence>
<comment type="function">
    <text evidence="7">Catalyzes the anti-1,4-elimination of the C-3 phosphate and the C-6 proR hydrogen from 5-enolpyruvylshikimate-3-phosphate (EPSP) to yield chorismate, which is the branch point compound that serves as the starting substrate for the three terminal pathways of aromatic amino acid biosynthesis. This reaction introduces a second double bond into the aromatic ring system.</text>
</comment>
<dbReference type="PROSITE" id="PS00789">
    <property type="entry name" value="CHORISMATE_SYNTHASE_3"/>
    <property type="match status" value="1"/>
</dbReference>
<dbReference type="UniPathway" id="UPA00053">
    <property type="reaction ID" value="UER00090"/>
</dbReference>
<comment type="subunit">
    <text evidence="7">Homotetramer.</text>
</comment>
<feature type="binding site" evidence="7">
    <location>
        <position position="283"/>
    </location>
    <ligand>
        <name>FMN</name>
        <dbReference type="ChEBI" id="CHEBI:58210"/>
    </ligand>
</feature>
<dbReference type="EMBL" id="RCZP01000003">
    <property type="protein sequence ID" value="TPG59516.1"/>
    <property type="molecule type" value="Genomic_DNA"/>
</dbReference>
<comment type="catalytic activity">
    <reaction evidence="7 8">
        <text>5-O-(1-carboxyvinyl)-3-phosphoshikimate = chorismate + phosphate</text>
        <dbReference type="Rhea" id="RHEA:21020"/>
        <dbReference type="ChEBI" id="CHEBI:29748"/>
        <dbReference type="ChEBI" id="CHEBI:43474"/>
        <dbReference type="ChEBI" id="CHEBI:57701"/>
        <dbReference type="EC" id="4.2.3.5"/>
    </reaction>
</comment>
<dbReference type="Proteomes" id="UP000317078">
    <property type="component" value="Unassembled WGS sequence"/>
</dbReference>
<dbReference type="Pfam" id="PF01264">
    <property type="entry name" value="Chorismate_synt"/>
    <property type="match status" value="1"/>
</dbReference>
<name>A0A502GEP2_9PROT</name>
<comment type="pathway">
    <text evidence="1 7 8">Metabolic intermediate biosynthesis; chorismate biosynthesis; chorismate from D-erythrose 4-phosphate and phosphoenolpyruvate: step 7/7.</text>
</comment>
<evidence type="ECO:0000256" key="7">
    <source>
        <dbReference type="HAMAP-Rule" id="MF_00300"/>
    </source>
</evidence>
<evidence type="ECO:0000256" key="8">
    <source>
        <dbReference type="RuleBase" id="RU000605"/>
    </source>
</evidence>
<dbReference type="GO" id="GO:0008652">
    <property type="term" value="P:amino acid biosynthetic process"/>
    <property type="evidence" value="ECO:0007669"/>
    <property type="project" value="UniProtKB-KW"/>
</dbReference>
<dbReference type="PIRSF" id="PIRSF001456">
    <property type="entry name" value="Chorismate_synth"/>
    <property type="match status" value="1"/>
</dbReference>
<proteinExistence type="inferred from homology"/>
<feature type="binding site" evidence="7">
    <location>
        <begin position="125"/>
        <end position="127"/>
    </location>
    <ligand>
        <name>FMN</name>
        <dbReference type="ChEBI" id="CHEBI:58210"/>
    </ligand>
</feature>
<comment type="cofactor">
    <cofactor evidence="7 8">
        <name>FMNH2</name>
        <dbReference type="ChEBI" id="CHEBI:57618"/>
    </cofactor>
    <text evidence="7 8">Reduced FMN (FMNH(2)).</text>
</comment>
<dbReference type="GO" id="GO:0009073">
    <property type="term" value="P:aromatic amino acid family biosynthetic process"/>
    <property type="evidence" value="ECO:0007669"/>
    <property type="project" value="UniProtKB-KW"/>
</dbReference>
<evidence type="ECO:0000256" key="6">
    <source>
        <dbReference type="ARBA" id="ARBA00023239"/>
    </source>
</evidence>
<dbReference type="SUPFAM" id="SSF103263">
    <property type="entry name" value="Chorismate synthase, AroC"/>
    <property type="match status" value="1"/>
</dbReference>
<dbReference type="OrthoDB" id="9771806at2"/>
<keyword evidence="7" id="KW-0274">FAD</keyword>
<dbReference type="InterPro" id="IPR020541">
    <property type="entry name" value="Chorismate_synthase_CS"/>
</dbReference>
<gene>
    <name evidence="7" type="primary">aroC</name>
    <name evidence="9" type="ORF">EAH89_04540</name>
</gene>
<dbReference type="Gene3D" id="3.60.150.10">
    <property type="entry name" value="Chorismate synthase AroC"/>
    <property type="match status" value="1"/>
</dbReference>
<comment type="caution">
    <text evidence="9">The sequence shown here is derived from an EMBL/GenBank/DDBJ whole genome shotgun (WGS) entry which is preliminary data.</text>
</comment>
<dbReference type="RefSeq" id="WP_140881611.1">
    <property type="nucleotide sequence ID" value="NZ_RCZP01000003.1"/>
</dbReference>
<dbReference type="GO" id="GO:0009423">
    <property type="term" value="P:chorismate biosynthetic process"/>
    <property type="evidence" value="ECO:0007669"/>
    <property type="project" value="UniProtKB-UniRule"/>
</dbReference>
<keyword evidence="4 7" id="KW-0028">Amino-acid biosynthesis</keyword>
<dbReference type="NCBIfam" id="NF003793">
    <property type="entry name" value="PRK05382.1"/>
    <property type="match status" value="1"/>
</dbReference>
<keyword evidence="7" id="KW-0288">FMN</keyword>
<feature type="binding site" evidence="7">
    <location>
        <begin position="298"/>
        <end position="302"/>
    </location>
    <ligand>
        <name>FMN</name>
        <dbReference type="ChEBI" id="CHEBI:58210"/>
    </ligand>
</feature>
<dbReference type="GO" id="GO:0004107">
    <property type="term" value="F:chorismate synthase activity"/>
    <property type="evidence" value="ECO:0007669"/>
    <property type="project" value="UniProtKB-UniRule"/>
</dbReference>
<dbReference type="PROSITE" id="PS00787">
    <property type="entry name" value="CHORISMATE_SYNTHASE_1"/>
    <property type="match status" value="1"/>
</dbReference>